<dbReference type="SMR" id="A2DZV9"/>
<evidence type="ECO:0000313" key="2">
    <source>
        <dbReference type="Proteomes" id="UP000001542"/>
    </source>
</evidence>
<protein>
    <submittedName>
        <fullName evidence="1">Uncharacterized protein</fullName>
    </submittedName>
</protein>
<dbReference type="Gene3D" id="1.10.510.10">
    <property type="entry name" value="Transferase(Phosphotransferase) domain 1"/>
    <property type="match status" value="1"/>
</dbReference>
<dbReference type="VEuPathDB" id="TrichDB:TVAGG3_0536720"/>
<reference evidence="1" key="1">
    <citation type="submission" date="2006-10" db="EMBL/GenBank/DDBJ databases">
        <authorList>
            <person name="Amadeo P."/>
            <person name="Zhao Q."/>
            <person name="Wortman J."/>
            <person name="Fraser-Liggett C."/>
            <person name="Carlton J."/>
        </authorList>
    </citation>
    <scope>NUCLEOTIDE SEQUENCE</scope>
    <source>
        <strain evidence="1">G3</strain>
    </source>
</reference>
<dbReference type="Proteomes" id="UP000001542">
    <property type="component" value="Unassembled WGS sequence"/>
</dbReference>
<dbReference type="InterPro" id="IPR011009">
    <property type="entry name" value="Kinase-like_dom_sf"/>
</dbReference>
<dbReference type="SUPFAM" id="SSF56112">
    <property type="entry name" value="Protein kinase-like (PK-like)"/>
    <property type="match status" value="1"/>
</dbReference>
<proteinExistence type="predicted"/>
<dbReference type="OrthoDB" id="4062651at2759"/>
<organism evidence="1 2">
    <name type="scientific">Trichomonas vaginalis (strain ATCC PRA-98 / G3)</name>
    <dbReference type="NCBI Taxonomy" id="412133"/>
    <lineage>
        <taxon>Eukaryota</taxon>
        <taxon>Metamonada</taxon>
        <taxon>Parabasalia</taxon>
        <taxon>Trichomonadida</taxon>
        <taxon>Trichomonadidae</taxon>
        <taxon>Trichomonas</taxon>
    </lineage>
</organism>
<name>A2DZV9_TRIV3</name>
<accession>A2DZV9</accession>
<dbReference type="AlphaFoldDB" id="A2DZV9"/>
<keyword evidence="2" id="KW-1185">Reference proteome</keyword>
<dbReference type="EMBL" id="DS113276">
    <property type="protein sequence ID" value="EAY14018.1"/>
    <property type="molecule type" value="Genomic_DNA"/>
</dbReference>
<reference evidence="1" key="2">
    <citation type="journal article" date="2007" name="Science">
        <title>Draft genome sequence of the sexually transmitted pathogen Trichomonas vaginalis.</title>
        <authorList>
            <person name="Carlton J.M."/>
            <person name="Hirt R.P."/>
            <person name="Silva J.C."/>
            <person name="Delcher A.L."/>
            <person name="Schatz M."/>
            <person name="Zhao Q."/>
            <person name="Wortman J.R."/>
            <person name="Bidwell S.L."/>
            <person name="Alsmark U.C.M."/>
            <person name="Besteiro S."/>
            <person name="Sicheritz-Ponten T."/>
            <person name="Noel C.J."/>
            <person name="Dacks J.B."/>
            <person name="Foster P.G."/>
            <person name="Simillion C."/>
            <person name="Van de Peer Y."/>
            <person name="Miranda-Saavedra D."/>
            <person name="Barton G.J."/>
            <person name="Westrop G.D."/>
            <person name="Mueller S."/>
            <person name="Dessi D."/>
            <person name="Fiori P.L."/>
            <person name="Ren Q."/>
            <person name="Paulsen I."/>
            <person name="Zhang H."/>
            <person name="Bastida-Corcuera F.D."/>
            <person name="Simoes-Barbosa A."/>
            <person name="Brown M.T."/>
            <person name="Hayes R.D."/>
            <person name="Mukherjee M."/>
            <person name="Okumura C.Y."/>
            <person name="Schneider R."/>
            <person name="Smith A.J."/>
            <person name="Vanacova S."/>
            <person name="Villalvazo M."/>
            <person name="Haas B.J."/>
            <person name="Pertea M."/>
            <person name="Feldblyum T.V."/>
            <person name="Utterback T.R."/>
            <person name="Shu C.L."/>
            <person name="Osoegawa K."/>
            <person name="de Jong P.J."/>
            <person name="Hrdy I."/>
            <person name="Horvathova L."/>
            <person name="Zubacova Z."/>
            <person name="Dolezal P."/>
            <person name="Malik S.B."/>
            <person name="Logsdon J.M. Jr."/>
            <person name="Henze K."/>
            <person name="Gupta A."/>
            <person name="Wang C.C."/>
            <person name="Dunne R.L."/>
            <person name="Upcroft J.A."/>
            <person name="Upcroft P."/>
            <person name="White O."/>
            <person name="Salzberg S.L."/>
            <person name="Tang P."/>
            <person name="Chiu C.-H."/>
            <person name="Lee Y.-S."/>
            <person name="Embley T.M."/>
            <person name="Coombs G.H."/>
            <person name="Mottram J.C."/>
            <person name="Tachezy J."/>
            <person name="Fraser-Liggett C.M."/>
            <person name="Johnson P.J."/>
        </authorList>
    </citation>
    <scope>NUCLEOTIDE SEQUENCE [LARGE SCALE GENOMIC DNA]</scope>
    <source>
        <strain evidence="1">G3</strain>
    </source>
</reference>
<dbReference type="InParanoid" id="A2DZV9"/>
<evidence type="ECO:0000313" key="1">
    <source>
        <dbReference type="EMBL" id="EAY14018.1"/>
    </source>
</evidence>
<sequence>MKISLYDDFSIISEIYFTRFIGCLWTLVASDGQFLISYVLQDENRQVSKVTNEKMLFEQIYPLLPNVFAELKDIEIDQSVSVNYHYYPCGDLESFIKSGDVAALTTVQRLKIAYGIALSIKIMNDNGLYFKYLASSSVFLDENFEPHITNYAFPVSEVHKSIQDNIFELGSIFESLSADSNDFLYHLSIQCKKSNISIEQILEKIISFSRTLDVSDEEIFIQYMQFAESNIAGSEHGNLESTIQAMKVGSTHAKDLIEYMVDMEFIEECKKI</sequence>
<dbReference type="RefSeq" id="XP_001326241.1">
    <property type="nucleotide sequence ID" value="XM_001326206.1"/>
</dbReference>
<dbReference type="VEuPathDB" id="TrichDB:TVAG_478430"/>
<dbReference type="KEGG" id="tva:4772006"/>
<gene>
    <name evidence="1" type="ORF">TVAG_478430</name>
</gene>